<dbReference type="AlphaFoldDB" id="A0AAD1TFE9"/>
<evidence type="ECO:0000256" key="1">
    <source>
        <dbReference type="SAM" id="MobiDB-lite"/>
    </source>
</evidence>
<feature type="region of interest" description="Disordered" evidence="1">
    <location>
        <begin position="1"/>
        <end position="22"/>
    </location>
</feature>
<sequence>MITDPTGTPDASRLPPGPGTYSAVAAARSHHLLCGRTAAVREGTGYTCIKHSDRLPSSPASGLVCREPGPHAKAAQSFTYKRGSTTLHIKGPHALSGDEKETDSPEAFEAESEGEQIDTLSAAATTKMATSTKLTTATTTKMATATSKMATPHMEKNISTKAAAYNPTMPPEMTAGLPASADMLKELKNRSEK</sequence>
<organism evidence="2 3">
    <name type="scientific">Pelobates cultripes</name>
    <name type="common">Western spadefoot toad</name>
    <dbReference type="NCBI Taxonomy" id="61616"/>
    <lineage>
        <taxon>Eukaryota</taxon>
        <taxon>Metazoa</taxon>
        <taxon>Chordata</taxon>
        <taxon>Craniata</taxon>
        <taxon>Vertebrata</taxon>
        <taxon>Euteleostomi</taxon>
        <taxon>Amphibia</taxon>
        <taxon>Batrachia</taxon>
        <taxon>Anura</taxon>
        <taxon>Pelobatoidea</taxon>
        <taxon>Pelobatidae</taxon>
        <taxon>Pelobates</taxon>
    </lineage>
</organism>
<accession>A0AAD1TFE9</accession>
<dbReference type="Proteomes" id="UP001295444">
    <property type="component" value="Chromosome 11"/>
</dbReference>
<dbReference type="EMBL" id="OW240922">
    <property type="protein sequence ID" value="CAH2322339.1"/>
    <property type="molecule type" value="Genomic_DNA"/>
</dbReference>
<gene>
    <name evidence="2" type="ORF">PECUL_23A011134</name>
</gene>
<evidence type="ECO:0000313" key="2">
    <source>
        <dbReference type="EMBL" id="CAH2322339.1"/>
    </source>
</evidence>
<name>A0AAD1TFE9_PELCU</name>
<feature type="region of interest" description="Disordered" evidence="1">
    <location>
        <begin position="144"/>
        <end position="180"/>
    </location>
</feature>
<evidence type="ECO:0000313" key="3">
    <source>
        <dbReference type="Proteomes" id="UP001295444"/>
    </source>
</evidence>
<keyword evidence="3" id="KW-1185">Reference proteome</keyword>
<reference evidence="2" key="1">
    <citation type="submission" date="2022-03" db="EMBL/GenBank/DDBJ databases">
        <authorList>
            <person name="Alioto T."/>
            <person name="Alioto T."/>
            <person name="Gomez Garrido J."/>
        </authorList>
    </citation>
    <scope>NUCLEOTIDE SEQUENCE</scope>
</reference>
<proteinExistence type="predicted"/>
<protein>
    <submittedName>
        <fullName evidence="2">Uncharacterized protein</fullName>
    </submittedName>
</protein>